<sequence>MPPTTTEVRQRSIATEIGDQPAANGHANGFTKERAANGVANGHLVPSEDGKRKLVGVDGFWYDVTDFIDKHPGGPIIGSFIGEDATHVFHAYGHDPKILKHRKPVGTYAMRERHPADKDFDELKKIFEERGYFETDFVWYVKKSLVVFALWMTVWFLVTQFSAWYMHYLGAFVLAFVWQQSGFIMHDFMHSQVFRTNRKKDEAGGTFFGAAMFGISAHWWQDEHIFHHGMTNVVDVANRWVDPQMWEVSWAQNEKLFPLFTTTMHYIFIKIQHITFIPVVTFIGRYEIVTDSFRREKRWQEWVGAAFHWTWMCCLLSYLPTWREVGIFYLIAASVEGIFHFQLILSHYCKAFLNIDEFHRDSWYKFQIDSNMNLNTYWFMDWYYGGLNFHIEHHLFPKMARKYLRHASPLVKEVCAKHDIEYDSQSFVEALVTTLAHLKKAGTHFTLDPR</sequence>
<dbReference type="Proteomes" id="UP000749559">
    <property type="component" value="Unassembled WGS sequence"/>
</dbReference>
<reference evidence="1" key="1">
    <citation type="submission" date="2022-03" db="EMBL/GenBank/DDBJ databases">
        <authorList>
            <person name="Martin C."/>
        </authorList>
    </citation>
    <scope>NUCLEOTIDE SEQUENCE</scope>
</reference>
<dbReference type="SMART" id="SM01117">
    <property type="entry name" value="Cyt-b5"/>
    <property type="match status" value="1"/>
</dbReference>
<dbReference type="OrthoDB" id="260091at2759"/>
<dbReference type="SUPFAM" id="SSF55856">
    <property type="entry name" value="Cytochrome b5-like heme/steroid binding domain"/>
    <property type="match status" value="1"/>
</dbReference>
<dbReference type="PIRSF" id="PIRSF015921">
    <property type="entry name" value="FA_sphinglp_des"/>
    <property type="match status" value="1"/>
</dbReference>
<proteinExistence type="predicted"/>
<dbReference type="GO" id="GO:0016717">
    <property type="term" value="F:oxidoreductase activity, acting on paired donors, with oxidation of a pair of donors resulting in the reduction of molecular oxygen to two molecules of water"/>
    <property type="evidence" value="ECO:0007669"/>
    <property type="project" value="TreeGrafter"/>
</dbReference>
<protein>
    <submittedName>
        <fullName evidence="1">Uncharacterized protein</fullName>
    </submittedName>
</protein>
<dbReference type="InterPro" id="IPR012171">
    <property type="entry name" value="Fatty_acid_desaturase"/>
</dbReference>
<dbReference type="AlphaFoldDB" id="A0A8J1TAE8"/>
<dbReference type="Gene3D" id="3.10.120.10">
    <property type="entry name" value="Cytochrome b5-like heme/steroid binding domain"/>
    <property type="match status" value="1"/>
</dbReference>
<dbReference type="EMBL" id="CAIIXF020000011">
    <property type="protein sequence ID" value="CAH1800240.1"/>
    <property type="molecule type" value="Genomic_DNA"/>
</dbReference>
<dbReference type="CDD" id="cd03506">
    <property type="entry name" value="Delta6-FADS-like"/>
    <property type="match status" value="1"/>
</dbReference>
<dbReference type="InterPro" id="IPR005804">
    <property type="entry name" value="FA_desaturase_dom"/>
</dbReference>
<evidence type="ECO:0000313" key="1">
    <source>
        <dbReference type="EMBL" id="CAH1800240.1"/>
    </source>
</evidence>
<accession>A0A8J1TAE8</accession>
<comment type="caution">
    <text evidence="1">The sequence shown here is derived from an EMBL/GenBank/DDBJ whole genome shotgun (WGS) entry which is preliminary data.</text>
</comment>
<dbReference type="InterPro" id="IPR036400">
    <property type="entry name" value="Cyt_B5-like_heme/steroid_sf"/>
</dbReference>
<keyword evidence="2" id="KW-1185">Reference proteome</keyword>
<dbReference type="PANTHER" id="PTHR19353:SF82">
    <property type="entry name" value="CYTOCHROME B5 HEME-BINDING DOMAIN-CONTAINING PROTEIN"/>
    <property type="match status" value="1"/>
</dbReference>
<dbReference type="GO" id="GO:0006629">
    <property type="term" value="P:lipid metabolic process"/>
    <property type="evidence" value="ECO:0007669"/>
    <property type="project" value="InterPro"/>
</dbReference>
<dbReference type="GO" id="GO:0020037">
    <property type="term" value="F:heme binding"/>
    <property type="evidence" value="ECO:0007669"/>
    <property type="project" value="InterPro"/>
</dbReference>
<organism evidence="1 2">
    <name type="scientific">Owenia fusiformis</name>
    <name type="common">Polychaete worm</name>
    <dbReference type="NCBI Taxonomy" id="6347"/>
    <lineage>
        <taxon>Eukaryota</taxon>
        <taxon>Metazoa</taxon>
        <taxon>Spiralia</taxon>
        <taxon>Lophotrochozoa</taxon>
        <taxon>Annelida</taxon>
        <taxon>Polychaeta</taxon>
        <taxon>Sedentaria</taxon>
        <taxon>Canalipalpata</taxon>
        <taxon>Sabellida</taxon>
        <taxon>Oweniida</taxon>
        <taxon>Oweniidae</taxon>
        <taxon>Owenia</taxon>
    </lineage>
</organism>
<dbReference type="InterPro" id="IPR001199">
    <property type="entry name" value="Cyt_B5-like_heme/steroid-bd"/>
</dbReference>
<dbReference type="PANTHER" id="PTHR19353">
    <property type="entry name" value="FATTY ACID DESATURASE 2"/>
    <property type="match status" value="1"/>
</dbReference>
<dbReference type="Pfam" id="PF00487">
    <property type="entry name" value="FA_desaturase"/>
    <property type="match status" value="1"/>
</dbReference>
<dbReference type="GO" id="GO:0016020">
    <property type="term" value="C:membrane"/>
    <property type="evidence" value="ECO:0007669"/>
    <property type="project" value="TreeGrafter"/>
</dbReference>
<name>A0A8J1TAE8_OWEFU</name>
<dbReference type="Pfam" id="PF00173">
    <property type="entry name" value="Cyt-b5"/>
    <property type="match status" value="1"/>
</dbReference>
<gene>
    <name evidence="1" type="ORF">OFUS_LOCUS24155</name>
</gene>
<evidence type="ECO:0000313" key="2">
    <source>
        <dbReference type="Proteomes" id="UP000749559"/>
    </source>
</evidence>
<dbReference type="PROSITE" id="PS00191">
    <property type="entry name" value="CYTOCHROME_B5_1"/>
    <property type="match status" value="1"/>
</dbReference>
<dbReference type="PROSITE" id="PS50255">
    <property type="entry name" value="CYTOCHROME_B5_2"/>
    <property type="match status" value="1"/>
</dbReference>
<dbReference type="InterPro" id="IPR018506">
    <property type="entry name" value="Cyt_B5_heme-BS"/>
</dbReference>